<gene>
    <name evidence="1" type="ORF">G3480_15470</name>
</gene>
<evidence type="ECO:0000313" key="2">
    <source>
        <dbReference type="Proteomes" id="UP000471640"/>
    </source>
</evidence>
<proteinExistence type="predicted"/>
<accession>A0A6P1E128</accession>
<dbReference type="Proteomes" id="UP000471640">
    <property type="component" value="Unassembled WGS sequence"/>
</dbReference>
<dbReference type="AlphaFoldDB" id="A0A6P1E128"/>
<dbReference type="RefSeq" id="WP_164654798.1">
    <property type="nucleotide sequence ID" value="NZ_JAAIJR010000065.1"/>
</dbReference>
<sequence length="67" mass="7687">MIQGFLLAWLNLLNRPVPRPVRQQARRRSAFANALDVLGDLEITQRLALPSPRLMHQLGVKVQRCEN</sequence>
<comment type="caution">
    <text evidence="1">The sequence shown here is derived from an EMBL/GenBank/DDBJ whole genome shotgun (WGS) entry which is preliminary data.</text>
</comment>
<reference evidence="1 2" key="2">
    <citation type="submission" date="2020-02" db="EMBL/GenBank/DDBJ databases">
        <title>Genome sequences of Thiorhodococcus mannitoliphagus and Thiorhodococcus minor, purple sulfur photosynthetic bacteria in the gammaproteobacterial family, Chromatiaceae.</title>
        <authorList>
            <person name="Aviles F.A."/>
            <person name="Meyer T.E."/>
            <person name="Kyndt J.A."/>
        </authorList>
    </citation>
    <scope>NUCLEOTIDE SEQUENCE [LARGE SCALE GENOMIC DNA]</scope>
    <source>
        <strain evidence="1 2">DSM 18266</strain>
    </source>
</reference>
<name>A0A6P1E128_9GAMM</name>
<organism evidence="1 2">
    <name type="scientific">Thiorhodococcus mannitoliphagus</name>
    <dbReference type="NCBI Taxonomy" id="329406"/>
    <lineage>
        <taxon>Bacteria</taxon>
        <taxon>Pseudomonadati</taxon>
        <taxon>Pseudomonadota</taxon>
        <taxon>Gammaproteobacteria</taxon>
        <taxon>Chromatiales</taxon>
        <taxon>Chromatiaceae</taxon>
        <taxon>Thiorhodococcus</taxon>
    </lineage>
</organism>
<dbReference type="EMBL" id="JAAIJR010000065">
    <property type="protein sequence ID" value="NEX21694.1"/>
    <property type="molecule type" value="Genomic_DNA"/>
</dbReference>
<protein>
    <submittedName>
        <fullName evidence="1">Uncharacterized protein</fullName>
    </submittedName>
</protein>
<reference evidence="2" key="1">
    <citation type="journal article" date="2020" name="Microbiol. Resour. Announc.">
        <title>Draft Genome Sequences of Thiorhodococcus mannitoliphagus and Thiorhodococcus minor, Purple Sulfur Photosynthetic Bacteria in the Gammaproteobacterial Family Chromatiaceae.</title>
        <authorList>
            <person name="Aviles F.A."/>
            <person name="Meyer T.E."/>
            <person name="Kyndt J.A."/>
        </authorList>
    </citation>
    <scope>NUCLEOTIDE SEQUENCE [LARGE SCALE GENOMIC DNA]</scope>
    <source>
        <strain evidence="2">DSM 18266</strain>
    </source>
</reference>
<evidence type="ECO:0000313" key="1">
    <source>
        <dbReference type="EMBL" id="NEX21694.1"/>
    </source>
</evidence>
<keyword evidence="2" id="KW-1185">Reference proteome</keyword>